<keyword evidence="2" id="KW-0678">Repressor</keyword>
<name>A0A852SMF7_9MICO</name>
<dbReference type="SUPFAM" id="SSF100950">
    <property type="entry name" value="NagB/RpiA/CoA transferase-like"/>
    <property type="match status" value="1"/>
</dbReference>
<evidence type="ECO:0000259" key="7">
    <source>
        <dbReference type="PROSITE" id="PS51000"/>
    </source>
</evidence>
<dbReference type="SMART" id="SM00420">
    <property type="entry name" value="HTH_DEOR"/>
    <property type="match status" value="1"/>
</dbReference>
<evidence type="ECO:0000256" key="5">
    <source>
        <dbReference type="ARBA" id="ARBA00023163"/>
    </source>
</evidence>
<keyword evidence="9" id="KW-1185">Reference proteome</keyword>
<dbReference type="EMBL" id="JACCBM010000001">
    <property type="protein sequence ID" value="NYD69989.1"/>
    <property type="molecule type" value="Genomic_DNA"/>
</dbReference>
<dbReference type="Pfam" id="PF00455">
    <property type="entry name" value="DeoRC"/>
    <property type="match status" value="1"/>
</dbReference>
<evidence type="ECO:0000313" key="8">
    <source>
        <dbReference type="EMBL" id="NYD69989.1"/>
    </source>
</evidence>
<keyword evidence="4" id="KW-0238">DNA-binding</keyword>
<evidence type="ECO:0000256" key="3">
    <source>
        <dbReference type="ARBA" id="ARBA00023015"/>
    </source>
</evidence>
<dbReference type="RefSeq" id="WP_179547223.1">
    <property type="nucleotide sequence ID" value="NZ_BSEW01000001.1"/>
</dbReference>
<reference evidence="8 9" key="1">
    <citation type="submission" date="2020-07" db="EMBL/GenBank/DDBJ databases">
        <title>Sequencing the genomes of 1000 actinobacteria strains.</title>
        <authorList>
            <person name="Klenk H.-P."/>
        </authorList>
    </citation>
    <scope>NUCLEOTIDE SEQUENCE [LARGE SCALE GENOMIC DNA]</scope>
    <source>
        <strain evidence="8 9">DSM 26474</strain>
    </source>
</reference>
<comment type="caution">
    <text evidence="8">The sequence shown here is derived from an EMBL/GenBank/DDBJ whole genome shotgun (WGS) entry which is preliminary data.</text>
</comment>
<dbReference type="Gene3D" id="1.10.10.10">
    <property type="entry name" value="Winged helix-like DNA-binding domain superfamily/Winged helix DNA-binding domain"/>
    <property type="match status" value="1"/>
</dbReference>
<dbReference type="GO" id="GO:0003677">
    <property type="term" value="F:DNA binding"/>
    <property type="evidence" value="ECO:0007669"/>
    <property type="project" value="UniProtKB-KW"/>
</dbReference>
<dbReference type="InterPro" id="IPR001034">
    <property type="entry name" value="DeoR_HTH"/>
</dbReference>
<evidence type="ECO:0000313" key="9">
    <source>
        <dbReference type="Proteomes" id="UP000549913"/>
    </source>
</evidence>
<dbReference type="InterPro" id="IPR050313">
    <property type="entry name" value="Carb_Metab_HTH_regulators"/>
</dbReference>
<dbReference type="PANTHER" id="PTHR30363">
    <property type="entry name" value="HTH-TYPE TRANSCRIPTIONAL REGULATOR SRLR-RELATED"/>
    <property type="match status" value="1"/>
</dbReference>
<dbReference type="SMART" id="SM01134">
    <property type="entry name" value="DeoRC"/>
    <property type="match status" value="1"/>
</dbReference>
<proteinExistence type="predicted"/>
<evidence type="ECO:0000256" key="2">
    <source>
        <dbReference type="ARBA" id="ARBA00022491"/>
    </source>
</evidence>
<keyword evidence="3" id="KW-0805">Transcription regulation</keyword>
<dbReference type="InterPro" id="IPR036388">
    <property type="entry name" value="WH-like_DNA-bd_sf"/>
</dbReference>
<dbReference type="PROSITE" id="PS51000">
    <property type="entry name" value="HTH_DEOR_2"/>
    <property type="match status" value="1"/>
</dbReference>
<dbReference type="Proteomes" id="UP000549913">
    <property type="component" value="Unassembled WGS sequence"/>
</dbReference>
<evidence type="ECO:0000256" key="4">
    <source>
        <dbReference type="ARBA" id="ARBA00023125"/>
    </source>
</evidence>
<dbReference type="Gene3D" id="3.40.50.1360">
    <property type="match status" value="1"/>
</dbReference>
<dbReference type="Pfam" id="PF08220">
    <property type="entry name" value="HTH_DeoR"/>
    <property type="match status" value="1"/>
</dbReference>
<protein>
    <recommendedName>
        <fullName evidence="1">Lactose phosphotransferase system repressor</fullName>
    </recommendedName>
</protein>
<feature type="domain" description="HTH deoR-type" evidence="7">
    <location>
        <begin position="3"/>
        <end position="58"/>
    </location>
</feature>
<dbReference type="SUPFAM" id="SSF46785">
    <property type="entry name" value="Winged helix' DNA-binding domain"/>
    <property type="match status" value="1"/>
</dbReference>
<evidence type="ECO:0000256" key="6">
    <source>
        <dbReference type="ARBA" id="ARBA00024937"/>
    </source>
</evidence>
<sequence>MYAIERHERIHAQLSDAGRVTVVDLATSLGVTPETVRRDLDALERAGVLRRVHGGAVANGKTSLVEPTVADRANRARAAKSAIADAALALLGDDFSGSILLDSGTTTAALAERLAHWRPSTPGTQLTVITNSVPIASLLHLNDALELHLLGGRVRGVTSAAVGSPAIDQLARLRPDIAFIGANGLSAEFGLSTPEEHEASVKSAMVRSARRVVALVDATKLGDEALHRFAELRELDVLISDADPAGTLSAALDAHEVEVIVA</sequence>
<dbReference type="InterPro" id="IPR014036">
    <property type="entry name" value="DeoR-like_C"/>
</dbReference>
<evidence type="ECO:0000256" key="1">
    <source>
        <dbReference type="ARBA" id="ARBA00021390"/>
    </source>
</evidence>
<dbReference type="PANTHER" id="PTHR30363:SF4">
    <property type="entry name" value="GLYCEROL-3-PHOSPHATE REGULON REPRESSOR"/>
    <property type="match status" value="1"/>
</dbReference>
<dbReference type="InterPro" id="IPR018356">
    <property type="entry name" value="Tscrpt_reg_HTH_DeoR_CS"/>
</dbReference>
<gene>
    <name evidence="8" type="ORF">BJ984_001147</name>
</gene>
<dbReference type="InterPro" id="IPR037171">
    <property type="entry name" value="NagB/RpiA_transferase-like"/>
</dbReference>
<dbReference type="GO" id="GO:0003700">
    <property type="term" value="F:DNA-binding transcription factor activity"/>
    <property type="evidence" value="ECO:0007669"/>
    <property type="project" value="InterPro"/>
</dbReference>
<accession>A0A852SMF7</accession>
<keyword evidence="5" id="KW-0804">Transcription</keyword>
<dbReference type="PRINTS" id="PR00037">
    <property type="entry name" value="HTHLACR"/>
</dbReference>
<organism evidence="8 9">
    <name type="scientific">Herbiconiux flava</name>
    <dbReference type="NCBI Taxonomy" id="881268"/>
    <lineage>
        <taxon>Bacteria</taxon>
        <taxon>Bacillati</taxon>
        <taxon>Actinomycetota</taxon>
        <taxon>Actinomycetes</taxon>
        <taxon>Micrococcales</taxon>
        <taxon>Microbacteriaceae</taxon>
        <taxon>Herbiconiux</taxon>
    </lineage>
</organism>
<dbReference type="InterPro" id="IPR036390">
    <property type="entry name" value="WH_DNA-bd_sf"/>
</dbReference>
<comment type="function">
    <text evidence="6">Repressor of the lactose catabolism operon. Galactose-6-phosphate is the inducer.</text>
</comment>
<dbReference type="PROSITE" id="PS00894">
    <property type="entry name" value="HTH_DEOR_1"/>
    <property type="match status" value="1"/>
</dbReference>
<dbReference type="AlphaFoldDB" id="A0A852SMF7"/>